<evidence type="ECO:0000256" key="1">
    <source>
        <dbReference type="ARBA" id="ARBA00004117"/>
    </source>
</evidence>
<name>A0A9D2HR53_9BACT</name>
<evidence type="ECO:0000313" key="7">
    <source>
        <dbReference type="Proteomes" id="UP000823821"/>
    </source>
</evidence>
<evidence type="ECO:0000256" key="5">
    <source>
        <dbReference type="NCBIfam" id="TIGR00205"/>
    </source>
</evidence>
<dbReference type="PANTHER" id="PTHR34653:SF1">
    <property type="entry name" value="FLAGELLAR HOOK-BASAL BODY COMPLEX PROTEIN FLIE"/>
    <property type="match status" value="1"/>
</dbReference>
<comment type="subcellular location">
    <subcellularLocation>
        <location evidence="1 4">Bacterial flagellum basal body</location>
    </subcellularLocation>
</comment>
<sequence>MRAYADALRHFSSVESSLQQGVPVSKETLFAKTLDQTLLRDSVDRPENFGAQGDFIKMAGQEHTRLGHVNDFTETLSGSLNRVNELQKEKAMAVDAFASGRNQNVHELMITMQKSSLAMKMTTAVRGKVLEAYKELTKMQF</sequence>
<keyword evidence="6" id="KW-0282">Flagellum</keyword>
<dbReference type="GO" id="GO:0003774">
    <property type="term" value="F:cytoskeletal motor activity"/>
    <property type="evidence" value="ECO:0007669"/>
    <property type="project" value="InterPro"/>
</dbReference>
<accession>A0A9D2HR53</accession>
<reference evidence="6" key="2">
    <citation type="submission" date="2021-04" db="EMBL/GenBank/DDBJ databases">
        <authorList>
            <person name="Gilroy R."/>
        </authorList>
    </citation>
    <scope>NUCLEOTIDE SEQUENCE</scope>
    <source>
        <strain evidence="6">5032</strain>
    </source>
</reference>
<dbReference type="Proteomes" id="UP000823821">
    <property type="component" value="Unassembled WGS sequence"/>
</dbReference>
<organism evidence="6 7">
    <name type="scientific">Candidatus Desulfovibrio intestinavium</name>
    <dbReference type="NCBI Taxonomy" id="2838534"/>
    <lineage>
        <taxon>Bacteria</taxon>
        <taxon>Pseudomonadati</taxon>
        <taxon>Thermodesulfobacteriota</taxon>
        <taxon>Desulfovibrionia</taxon>
        <taxon>Desulfovibrionales</taxon>
        <taxon>Desulfovibrionaceae</taxon>
        <taxon>Desulfovibrio</taxon>
    </lineage>
</organism>
<dbReference type="InterPro" id="IPR001624">
    <property type="entry name" value="FliE"/>
</dbReference>
<dbReference type="PANTHER" id="PTHR34653">
    <property type="match status" value="1"/>
</dbReference>
<evidence type="ECO:0000256" key="4">
    <source>
        <dbReference type="HAMAP-Rule" id="MF_00724"/>
    </source>
</evidence>
<dbReference type="GO" id="GO:0071973">
    <property type="term" value="P:bacterial-type flagellum-dependent cell motility"/>
    <property type="evidence" value="ECO:0007669"/>
    <property type="project" value="InterPro"/>
</dbReference>
<comment type="caution">
    <text evidence="6">The sequence shown here is derived from an EMBL/GenBank/DDBJ whole genome shotgun (WGS) entry which is preliminary data.</text>
</comment>
<evidence type="ECO:0000256" key="2">
    <source>
        <dbReference type="ARBA" id="ARBA00009272"/>
    </source>
</evidence>
<proteinExistence type="inferred from homology"/>
<dbReference type="PRINTS" id="PR01006">
    <property type="entry name" value="FLGHOOKFLIE"/>
</dbReference>
<gene>
    <name evidence="4 6" type="primary">fliE</name>
    <name evidence="6" type="ORF">H9784_10780</name>
</gene>
<dbReference type="NCBIfam" id="TIGR00205">
    <property type="entry name" value="fliE"/>
    <property type="match status" value="1"/>
</dbReference>
<dbReference type="Pfam" id="PF02049">
    <property type="entry name" value="FliE"/>
    <property type="match status" value="1"/>
</dbReference>
<dbReference type="EMBL" id="DWZD01000053">
    <property type="protein sequence ID" value="HJA80028.1"/>
    <property type="molecule type" value="Genomic_DNA"/>
</dbReference>
<keyword evidence="6" id="KW-0966">Cell projection</keyword>
<keyword evidence="6" id="KW-0969">Cilium</keyword>
<evidence type="ECO:0000256" key="3">
    <source>
        <dbReference type="ARBA" id="ARBA00023143"/>
    </source>
</evidence>
<keyword evidence="3 4" id="KW-0975">Bacterial flagellum</keyword>
<evidence type="ECO:0000313" key="6">
    <source>
        <dbReference type="EMBL" id="HJA80028.1"/>
    </source>
</evidence>
<dbReference type="GO" id="GO:0005198">
    <property type="term" value="F:structural molecule activity"/>
    <property type="evidence" value="ECO:0007669"/>
    <property type="project" value="UniProtKB-UniRule"/>
</dbReference>
<reference evidence="6" key="1">
    <citation type="journal article" date="2021" name="PeerJ">
        <title>Extensive microbial diversity within the chicken gut microbiome revealed by metagenomics and culture.</title>
        <authorList>
            <person name="Gilroy R."/>
            <person name="Ravi A."/>
            <person name="Getino M."/>
            <person name="Pursley I."/>
            <person name="Horton D.L."/>
            <person name="Alikhan N.F."/>
            <person name="Baker D."/>
            <person name="Gharbi K."/>
            <person name="Hall N."/>
            <person name="Watson M."/>
            <person name="Adriaenssens E.M."/>
            <person name="Foster-Nyarko E."/>
            <person name="Jarju S."/>
            <person name="Secka A."/>
            <person name="Antonio M."/>
            <person name="Oren A."/>
            <person name="Chaudhuri R.R."/>
            <person name="La Ragione R."/>
            <person name="Hildebrand F."/>
            <person name="Pallen M.J."/>
        </authorList>
    </citation>
    <scope>NUCLEOTIDE SEQUENCE</scope>
    <source>
        <strain evidence="6">5032</strain>
    </source>
</reference>
<comment type="similarity">
    <text evidence="2 4">Belongs to the FliE family.</text>
</comment>
<protein>
    <recommendedName>
        <fullName evidence="4 5">Flagellar hook-basal body complex protein FliE</fullName>
    </recommendedName>
</protein>
<dbReference type="HAMAP" id="MF_00724">
    <property type="entry name" value="FliE"/>
    <property type="match status" value="1"/>
</dbReference>
<dbReference type="GO" id="GO:0009425">
    <property type="term" value="C:bacterial-type flagellum basal body"/>
    <property type="evidence" value="ECO:0007669"/>
    <property type="project" value="UniProtKB-SubCell"/>
</dbReference>
<dbReference type="AlphaFoldDB" id="A0A9D2HR53"/>